<dbReference type="PRINTS" id="PR00681">
    <property type="entry name" value="RIBOSOMALS1"/>
</dbReference>
<dbReference type="SUPFAM" id="SSF50249">
    <property type="entry name" value="Nucleic acid-binding proteins"/>
    <property type="match status" value="3"/>
</dbReference>
<protein>
    <submittedName>
        <fullName evidence="2">S1 RNA-binding domain-containing protein</fullName>
    </submittedName>
</protein>
<name>A0A6B3C0A0_9ACTN</name>
<dbReference type="InterPro" id="IPR012340">
    <property type="entry name" value="NA-bd_OB-fold"/>
</dbReference>
<feature type="domain" description="S1 motif" evidence="1">
    <location>
        <begin position="721"/>
        <end position="790"/>
    </location>
</feature>
<dbReference type="RefSeq" id="WP_164319669.1">
    <property type="nucleotide sequence ID" value="NZ_JAAGLU010000029.1"/>
</dbReference>
<dbReference type="InterPro" id="IPR035104">
    <property type="entry name" value="Ribosomal_protein_S1-like"/>
</dbReference>
<dbReference type="InterPro" id="IPR003029">
    <property type="entry name" value="S1_domain"/>
</dbReference>
<organism evidence="2">
    <name type="scientific">Streptomyces sp. SID12501</name>
    <dbReference type="NCBI Taxonomy" id="2706042"/>
    <lineage>
        <taxon>Bacteria</taxon>
        <taxon>Bacillati</taxon>
        <taxon>Actinomycetota</taxon>
        <taxon>Actinomycetes</taxon>
        <taxon>Kitasatosporales</taxon>
        <taxon>Streptomycetaceae</taxon>
        <taxon>Streptomyces</taxon>
    </lineage>
</organism>
<dbReference type="GO" id="GO:0003729">
    <property type="term" value="F:mRNA binding"/>
    <property type="evidence" value="ECO:0007669"/>
    <property type="project" value="TreeGrafter"/>
</dbReference>
<feature type="domain" description="S1 motif" evidence="1">
    <location>
        <begin position="465"/>
        <end position="535"/>
    </location>
</feature>
<dbReference type="Pfam" id="PF00575">
    <property type="entry name" value="S1"/>
    <property type="match status" value="1"/>
</dbReference>
<evidence type="ECO:0000259" key="1">
    <source>
        <dbReference type="PROSITE" id="PS50126"/>
    </source>
</evidence>
<dbReference type="GO" id="GO:0003735">
    <property type="term" value="F:structural constituent of ribosome"/>
    <property type="evidence" value="ECO:0007669"/>
    <property type="project" value="TreeGrafter"/>
</dbReference>
<sequence length="845" mass="90686">MVDSLDEAVRCAEDALRDLDGTRFERVANLMRFLDVSVEGCLADERWGPGAGAAGVRLGRLLLELGLRQEAERMFRLLSERLLARGVPEPDWGEQGEPFVNCLGVLGISLGQQADARVVLDCVQLYCAPRLSPAAATTHVNLAAVELGLGDVESAVDHALAARALLDRLPEPDAPALQTLHTVLDAVEHQLLGFATQYGNHPARALSALADRTGRMLDSLDSSDPRAFLTVVSFAMVRAAAAVEAGDTECLETVVKVVEVASQRLATLLGADHPKALAVQADLAAVQIEAARAVRSPARMDRAVRLLGATAQRLEVRLGPAHPRTVGTLTNLVAAQVEAVRALPEPGKAQRTADDLAERAEQFSELLGAWHPVTRLVSASAATCRRMAMGDESGRDFGGTTLVRTLVDSRADWREDGETYRSFRDAVSAVGQPPTPRDGTALIQSGTFHGPVVEDAPRTEGVALGSLVRCIVSRVDQHEVELEVGDTHQGFVPVGELPIGVIGYLGELGRAGFVAEAVVIGRERGDGGRLLLSMREPLLEQAAHRRALAESADLSSDGATVSGLVVGVVDGGLAVEVADEIAFLPMADIEMEPIQDLHQYVGRILDAKAWIPPSGSLVLSRRAWLAEADVLGPEEWLAHVQVGHVRTGMVLRVRPEDVEVDLGSFLGFLDPTDFGPVLLQAGEVVTVRVAAVNRRRGVAFVVLLDDRAMPWHRFMETHSPGRIVRGSVIRVDQSGVFVRVAAGVVGLVRIEELADDQLLVGVPTARPDEEIFVRIVAIDADRCRVELSSRQADEALGADPLAADFDPELYGGATEVQYGSPGGIARSLFEQHQRSVLHRRRRAPD</sequence>
<dbReference type="PROSITE" id="PS50126">
    <property type="entry name" value="S1"/>
    <property type="match status" value="3"/>
</dbReference>
<dbReference type="InterPro" id="IPR011990">
    <property type="entry name" value="TPR-like_helical_dom_sf"/>
</dbReference>
<dbReference type="PANTHER" id="PTHR10724">
    <property type="entry name" value="30S RIBOSOMAL PROTEIN S1"/>
    <property type="match status" value="1"/>
</dbReference>
<evidence type="ECO:0000313" key="2">
    <source>
        <dbReference type="EMBL" id="NEC90085.1"/>
    </source>
</evidence>
<dbReference type="SMART" id="SM00316">
    <property type="entry name" value="S1"/>
    <property type="match status" value="4"/>
</dbReference>
<accession>A0A6B3C0A0</accession>
<dbReference type="InterPro" id="IPR050437">
    <property type="entry name" value="Ribos_protein_bS1-like"/>
</dbReference>
<gene>
    <name evidence="2" type="ORF">G3I71_30760</name>
</gene>
<dbReference type="EMBL" id="JAAGLU010000029">
    <property type="protein sequence ID" value="NEC90085.1"/>
    <property type="molecule type" value="Genomic_DNA"/>
</dbReference>
<reference evidence="2" key="1">
    <citation type="submission" date="2020-01" db="EMBL/GenBank/DDBJ databases">
        <title>Insect and environment-associated Actinomycetes.</title>
        <authorList>
            <person name="Currrie C."/>
            <person name="Chevrette M."/>
            <person name="Carlson C."/>
            <person name="Stubbendieck R."/>
            <person name="Wendt-Pienkowski E."/>
        </authorList>
    </citation>
    <scope>NUCLEOTIDE SEQUENCE</scope>
    <source>
        <strain evidence="2">SID12501</strain>
    </source>
</reference>
<dbReference type="AlphaFoldDB" id="A0A6B3C0A0"/>
<dbReference type="Gene3D" id="1.25.40.10">
    <property type="entry name" value="Tetratricopeptide repeat domain"/>
    <property type="match status" value="1"/>
</dbReference>
<dbReference type="GO" id="GO:0006412">
    <property type="term" value="P:translation"/>
    <property type="evidence" value="ECO:0007669"/>
    <property type="project" value="TreeGrafter"/>
</dbReference>
<proteinExistence type="predicted"/>
<dbReference type="Gene3D" id="2.40.50.140">
    <property type="entry name" value="Nucleic acid-binding proteins"/>
    <property type="match status" value="1"/>
</dbReference>
<feature type="domain" description="S1 motif" evidence="1">
    <location>
        <begin position="558"/>
        <end position="622"/>
    </location>
</feature>
<comment type="caution">
    <text evidence="2">The sequence shown here is derived from an EMBL/GenBank/DDBJ whole genome shotgun (WGS) entry which is preliminary data.</text>
</comment>